<feature type="compositionally biased region" description="Basic residues" evidence="1">
    <location>
        <begin position="44"/>
        <end position="59"/>
    </location>
</feature>
<proteinExistence type="predicted"/>
<dbReference type="Proteomes" id="UP000012960">
    <property type="component" value="Unplaced"/>
</dbReference>
<evidence type="ECO:0000313" key="3">
    <source>
        <dbReference type="Proteomes" id="UP000012960"/>
    </source>
</evidence>
<name>A0A804II03_MUSAM</name>
<dbReference type="InParanoid" id="A0A804II03"/>
<keyword evidence="3" id="KW-1185">Reference proteome</keyword>
<accession>A0A804II03</accession>
<protein>
    <submittedName>
        <fullName evidence="2">Uncharacterized protein</fullName>
    </submittedName>
</protein>
<dbReference type="AlphaFoldDB" id="A0A804II03"/>
<dbReference type="EnsemblPlants" id="Ma03_t30300.1">
    <property type="protein sequence ID" value="Ma03_p30300.1"/>
    <property type="gene ID" value="Ma03_g30300"/>
</dbReference>
<dbReference type="Gramene" id="Ma03_t30300.1">
    <property type="protein sequence ID" value="Ma03_p30300.1"/>
    <property type="gene ID" value="Ma03_g30300"/>
</dbReference>
<evidence type="ECO:0000313" key="2">
    <source>
        <dbReference type="EnsemblPlants" id="Ma03_p30300.1"/>
    </source>
</evidence>
<feature type="compositionally biased region" description="Polar residues" evidence="1">
    <location>
        <begin position="73"/>
        <end position="82"/>
    </location>
</feature>
<organism evidence="2 3">
    <name type="scientific">Musa acuminata subsp. malaccensis</name>
    <name type="common">Wild banana</name>
    <name type="synonym">Musa malaccensis</name>
    <dbReference type="NCBI Taxonomy" id="214687"/>
    <lineage>
        <taxon>Eukaryota</taxon>
        <taxon>Viridiplantae</taxon>
        <taxon>Streptophyta</taxon>
        <taxon>Embryophyta</taxon>
        <taxon>Tracheophyta</taxon>
        <taxon>Spermatophyta</taxon>
        <taxon>Magnoliopsida</taxon>
        <taxon>Liliopsida</taxon>
        <taxon>Zingiberales</taxon>
        <taxon>Musaceae</taxon>
        <taxon>Musa</taxon>
    </lineage>
</organism>
<sequence length="82" mass="9390">MQRGMFYAYLKRLCALSERWSPRQVPGAGGLQHDGGSPRQARPGQRRHRNLPQQRHRFQPPRMSTVPPLPIPFSSSLHHLLG</sequence>
<reference evidence="2" key="1">
    <citation type="submission" date="2021-05" db="UniProtKB">
        <authorList>
            <consortium name="EnsemblPlants"/>
        </authorList>
    </citation>
    <scope>IDENTIFICATION</scope>
    <source>
        <strain evidence="2">subsp. malaccensis</strain>
    </source>
</reference>
<evidence type="ECO:0000256" key="1">
    <source>
        <dbReference type="SAM" id="MobiDB-lite"/>
    </source>
</evidence>
<feature type="region of interest" description="Disordered" evidence="1">
    <location>
        <begin position="22"/>
        <end position="82"/>
    </location>
</feature>